<dbReference type="SMART" id="SM00401">
    <property type="entry name" value="ZnF_GATA"/>
    <property type="match status" value="1"/>
</dbReference>
<feature type="compositionally biased region" description="Basic and acidic residues" evidence="7">
    <location>
        <begin position="350"/>
        <end position="359"/>
    </location>
</feature>
<dbReference type="InterPro" id="IPR013088">
    <property type="entry name" value="Znf_NHR/GATA"/>
</dbReference>
<dbReference type="OrthoDB" id="515401at2759"/>
<dbReference type="PROSITE" id="PS50114">
    <property type="entry name" value="GATA_ZN_FINGER_2"/>
    <property type="match status" value="1"/>
</dbReference>
<evidence type="ECO:0000256" key="5">
    <source>
        <dbReference type="ARBA" id="ARBA00023242"/>
    </source>
</evidence>
<dbReference type="CDD" id="cd00202">
    <property type="entry name" value="ZnF_GATA"/>
    <property type="match status" value="1"/>
</dbReference>
<dbReference type="InterPro" id="IPR039355">
    <property type="entry name" value="Transcription_factor_GATA"/>
</dbReference>
<feature type="domain" description="GATA-type" evidence="8">
    <location>
        <begin position="291"/>
        <end position="347"/>
    </location>
</feature>
<reference evidence="9 10" key="1">
    <citation type="submission" date="2011-02" db="EMBL/GenBank/DDBJ databases">
        <title>The Genome Sequence of Sphaeroforma arctica JP610.</title>
        <authorList>
            <consortium name="The Broad Institute Genome Sequencing Platform"/>
            <person name="Russ C."/>
            <person name="Cuomo C."/>
            <person name="Young S.K."/>
            <person name="Zeng Q."/>
            <person name="Gargeya S."/>
            <person name="Alvarado L."/>
            <person name="Berlin A."/>
            <person name="Chapman S.B."/>
            <person name="Chen Z."/>
            <person name="Freedman E."/>
            <person name="Gellesch M."/>
            <person name="Goldberg J."/>
            <person name="Griggs A."/>
            <person name="Gujja S."/>
            <person name="Heilman E."/>
            <person name="Heiman D."/>
            <person name="Howarth C."/>
            <person name="Mehta T."/>
            <person name="Neiman D."/>
            <person name="Pearson M."/>
            <person name="Roberts A."/>
            <person name="Saif S."/>
            <person name="Shea T."/>
            <person name="Shenoy N."/>
            <person name="Sisk P."/>
            <person name="Stolte C."/>
            <person name="Sykes S."/>
            <person name="White J."/>
            <person name="Yandava C."/>
            <person name="Burger G."/>
            <person name="Gray M.W."/>
            <person name="Holland P.W.H."/>
            <person name="King N."/>
            <person name="Lang F.B.F."/>
            <person name="Roger A.J."/>
            <person name="Ruiz-Trillo I."/>
            <person name="Haas B."/>
            <person name="Nusbaum C."/>
            <person name="Birren B."/>
        </authorList>
    </citation>
    <scope>NUCLEOTIDE SEQUENCE [LARGE SCALE GENOMIC DNA]</scope>
    <source>
        <strain evidence="9 10">JP610</strain>
    </source>
</reference>
<dbReference type="GO" id="GO:0000978">
    <property type="term" value="F:RNA polymerase II cis-regulatory region sequence-specific DNA binding"/>
    <property type="evidence" value="ECO:0007669"/>
    <property type="project" value="TreeGrafter"/>
</dbReference>
<sequence>MPEHNVVTKGSSFKRFSFDHVPINNTASSLAFGNIPLSMLFEIDPQLYTHAGDISTNTSTVHSPALKDNAADILSPSWNQIDEWYNHTLQDQGIGQSYNMPQSLSTETAAMMSNLSVVPQTDLFLSREYQQMQTNAVSAHSTNLLKLHQYNQQHKFGEQSSIRQSQGSYIPKSHEYYKKMTGMQQADREHWPTQLKSSLIQLDHTMADRQLSLQPLDQVKSESFANISMLNTAMGTRCAPAVEQQHTDKGSGRYSLQEQNIFAMRSTGEAVAGLVNTTERKWTKSGRVVEKKPDTICAHCGINKTTLWRCLGPDEIVCNACGLYKKKHGVKRPNQFVERYGGVIRRRRRNQNDKNDVNKQKKAFVQHQPKQVEG</sequence>
<dbReference type="GO" id="GO:0008270">
    <property type="term" value="F:zinc ion binding"/>
    <property type="evidence" value="ECO:0007669"/>
    <property type="project" value="UniProtKB-KW"/>
</dbReference>
<dbReference type="GO" id="GO:0045165">
    <property type="term" value="P:cell fate commitment"/>
    <property type="evidence" value="ECO:0007669"/>
    <property type="project" value="TreeGrafter"/>
</dbReference>
<dbReference type="PANTHER" id="PTHR10071">
    <property type="entry name" value="TRANSCRIPTION FACTOR GATA FAMILY MEMBER"/>
    <property type="match status" value="1"/>
</dbReference>
<protein>
    <recommendedName>
        <fullName evidence="8">GATA-type domain-containing protein</fullName>
    </recommendedName>
</protein>
<comment type="subcellular location">
    <subcellularLocation>
        <location evidence="1">Nucleus</location>
    </subcellularLocation>
</comment>
<dbReference type="GO" id="GO:0045944">
    <property type="term" value="P:positive regulation of transcription by RNA polymerase II"/>
    <property type="evidence" value="ECO:0007669"/>
    <property type="project" value="TreeGrafter"/>
</dbReference>
<dbReference type="GO" id="GO:0005634">
    <property type="term" value="C:nucleus"/>
    <property type="evidence" value="ECO:0007669"/>
    <property type="project" value="UniProtKB-SubCell"/>
</dbReference>
<evidence type="ECO:0000256" key="3">
    <source>
        <dbReference type="ARBA" id="ARBA00022771"/>
    </source>
</evidence>
<evidence type="ECO:0000256" key="4">
    <source>
        <dbReference type="ARBA" id="ARBA00022833"/>
    </source>
</evidence>
<keyword evidence="5" id="KW-0539">Nucleus</keyword>
<dbReference type="RefSeq" id="XP_014154861.1">
    <property type="nucleotide sequence ID" value="XM_014299386.1"/>
</dbReference>
<dbReference type="Proteomes" id="UP000054560">
    <property type="component" value="Unassembled WGS sequence"/>
</dbReference>
<organism evidence="9 10">
    <name type="scientific">Sphaeroforma arctica JP610</name>
    <dbReference type="NCBI Taxonomy" id="667725"/>
    <lineage>
        <taxon>Eukaryota</taxon>
        <taxon>Ichthyosporea</taxon>
        <taxon>Ichthyophonida</taxon>
        <taxon>Sphaeroforma</taxon>
    </lineage>
</organism>
<evidence type="ECO:0000259" key="8">
    <source>
        <dbReference type="PROSITE" id="PS50114"/>
    </source>
</evidence>
<dbReference type="EMBL" id="KQ242085">
    <property type="protein sequence ID" value="KNC80959.1"/>
    <property type="molecule type" value="Genomic_DNA"/>
</dbReference>
<dbReference type="GeneID" id="25907195"/>
<dbReference type="GO" id="GO:0000981">
    <property type="term" value="F:DNA-binding transcription factor activity, RNA polymerase II-specific"/>
    <property type="evidence" value="ECO:0007669"/>
    <property type="project" value="TreeGrafter"/>
</dbReference>
<accession>A0A0L0FWD5</accession>
<evidence type="ECO:0000256" key="7">
    <source>
        <dbReference type="SAM" id="MobiDB-lite"/>
    </source>
</evidence>
<proteinExistence type="predicted"/>
<dbReference type="eggNOG" id="ENOG502SDYN">
    <property type="taxonomic scope" value="Eukaryota"/>
</dbReference>
<dbReference type="Pfam" id="PF00320">
    <property type="entry name" value="GATA"/>
    <property type="match status" value="1"/>
</dbReference>
<feature type="region of interest" description="Disordered" evidence="7">
    <location>
        <begin position="348"/>
        <end position="374"/>
    </location>
</feature>
<name>A0A0L0FWD5_9EUKA</name>
<keyword evidence="3 6" id="KW-0863">Zinc-finger</keyword>
<evidence type="ECO:0000313" key="10">
    <source>
        <dbReference type="Proteomes" id="UP000054560"/>
    </source>
</evidence>
<evidence type="ECO:0000256" key="6">
    <source>
        <dbReference type="PROSITE-ProRule" id="PRU00094"/>
    </source>
</evidence>
<dbReference type="SUPFAM" id="SSF57716">
    <property type="entry name" value="Glucocorticoid receptor-like (DNA-binding domain)"/>
    <property type="match status" value="1"/>
</dbReference>
<keyword evidence="10" id="KW-1185">Reference proteome</keyword>
<gene>
    <name evidence="9" type="ORF">SARC_06691</name>
</gene>
<keyword evidence="4" id="KW-0862">Zinc</keyword>
<dbReference type="AlphaFoldDB" id="A0A0L0FWD5"/>
<keyword evidence="2" id="KW-0479">Metal-binding</keyword>
<dbReference type="Gene3D" id="3.30.50.10">
    <property type="entry name" value="Erythroid Transcription Factor GATA-1, subunit A"/>
    <property type="match status" value="1"/>
</dbReference>
<evidence type="ECO:0000313" key="9">
    <source>
        <dbReference type="EMBL" id="KNC80959.1"/>
    </source>
</evidence>
<evidence type="ECO:0000256" key="2">
    <source>
        <dbReference type="ARBA" id="ARBA00022723"/>
    </source>
</evidence>
<dbReference type="PANTHER" id="PTHR10071:SF281">
    <property type="entry name" value="BOX A-BINDING FACTOR-RELATED"/>
    <property type="match status" value="1"/>
</dbReference>
<evidence type="ECO:0000256" key="1">
    <source>
        <dbReference type="ARBA" id="ARBA00004123"/>
    </source>
</evidence>
<dbReference type="GO" id="GO:0000122">
    <property type="term" value="P:negative regulation of transcription by RNA polymerase II"/>
    <property type="evidence" value="ECO:0007669"/>
    <property type="project" value="TreeGrafter"/>
</dbReference>
<dbReference type="InterPro" id="IPR000679">
    <property type="entry name" value="Znf_GATA"/>
</dbReference>